<accession>A0A430AHY1</accession>
<name>A0A430AHY1_9ENTE</name>
<evidence type="ECO:0000313" key="1">
    <source>
        <dbReference type="EMBL" id="RSU07613.1"/>
    </source>
</evidence>
<sequence>HAPDFQHLPENLCFDEFKSVKHVTNKMSFIFCDAATRKIIDILPNRLQKTLRDYFSIYSLKARVAFMKKLFGTDYEKMKDYRKLKSYWRSMLKSATHLNYQDYSYQRLFKKPMPETEIVDYLLSLDPTLKAIY</sequence>
<keyword evidence="2" id="KW-1185">Reference proteome</keyword>
<feature type="non-terminal residue" evidence="1">
    <location>
        <position position="1"/>
    </location>
</feature>
<dbReference type="Proteomes" id="UP000287605">
    <property type="component" value="Unassembled WGS sequence"/>
</dbReference>
<protein>
    <submittedName>
        <fullName evidence="1">Uncharacterized protein</fullName>
    </submittedName>
</protein>
<gene>
    <name evidence="1" type="ORF">CBF29_13405</name>
</gene>
<proteinExistence type="predicted"/>
<dbReference type="PANTHER" id="PTHR33498:SF1">
    <property type="entry name" value="TRANSPOSASE FOR INSERTION SEQUENCE ELEMENT IS1557"/>
    <property type="match status" value="1"/>
</dbReference>
<evidence type="ECO:0000313" key="2">
    <source>
        <dbReference type="Proteomes" id="UP000287605"/>
    </source>
</evidence>
<dbReference type="InterPro" id="IPR047951">
    <property type="entry name" value="Transpos_ISL3"/>
</dbReference>
<dbReference type="PANTHER" id="PTHR33498">
    <property type="entry name" value="TRANSPOSASE FOR INSERTION SEQUENCE ELEMENT IS1557"/>
    <property type="match status" value="1"/>
</dbReference>
<dbReference type="AlphaFoldDB" id="A0A430AHY1"/>
<dbReference type="OrthoDB" id="6197054at2"/>
<organism evidence="1 2">
    <name type="scientific">Vagococcus elongatus</name>
    <dbReference type="NCBI Taxonomy" id="180344"/>
    <lineage>
        <taxon>Bacteria</taxon>
        <taxon>Bacillati</taxon>
        <taxon>Bacillota</taxon>
        <taxon>Bacilli</taxon>
        <taxon>Lactobacillales</taxon>
        <taxon>Enterococcaceae</taxon>
        <taxon>Vagococcus</taxon>
    </lineage>
</organism>
<dbReference type="EMBL" id="NGKA01000040">
    <property type="protein sequence ID" value="RSU07613.1"/>
    <property type="molecule type" value="Genomic_DNA"/>
</dbReference>
<comment type="caution">
    <text evidence="1">The sequence shown here is derived from an EMBL/GenBank/DDBJ whole genome shotgun (WGS) entry which is preliminary data.</text>
</comment>
<reference evidence="1 2" key="1">
    <citation type="submission" date="2017-05" db="EMBL/GenBank/DDBJ databases">
        <title>Vagococcus spp. assemblies.</title>
        <authorList>
            <person name="Gulvik C.A."/>
        </authorList>
    </citation>
    <scope>NUCLEOTIDE SEQUENCE [LARGE SCALE GENOMIC DNA]</scope>
    <source>
        <strain evidence="1 2">CCUG 51432</strain>
    </source>
</reference>